<sequence length="288" mass="33408">MEERAKVKPGLPHKDGKVDYSRDFFSRQAFLTVSGQFHVESYACALSSVYTFGPTFRAEESQNTRHLAEYWMVEPEIAFADLEDAMNCAEDLLKFLSQWLLDNCVDDMKFMANQFDKTIFDRLRLIASTPFARITYTEAVDLLKKVPKFENRIEWGMNLTSEQERCLTEDILKKAVIVYNHPKEVRSFYMRLNDDGKTVASMDVLVPKAGGLVHGSQREERCEILEKRIQELGLPREPYEWYLDLRRYGTIKHSGFGLGFECMVFFSTGLEHINDVVPFPRQRGKIDV</sequence>
<evidence type="ECO:0000256" key="2">
    <source>
        <dbReference type="ARBA" id="ARBA00012816"/>
    </source>
</evidence>
<dbReference type="EC" id="6.1.1.22" evidence="2"/>
<dbReference type="Gene3D" id="3.30.930.10">
    <property type="entry name" value="Bira Bifunctional Protein, Domain 2"/>
    <property type="match status" value="1"/>
</dbReference>
<keyword evidence="6" id="KW-0648">Protein biosynthesis</keyword>
<organism evidence="9">
    <name type="scientific">Araucaria cunninghamii</name>
    <name type="common">Hoop pine</name>
    <name type="synonym">Moreton Bay pine</name>
    <dbReference type="NCBI Taxonomy" id="56994"/>
    <lineage>
        <taxon>Eukaryota</taxon>
        <taxon>Viridiplantae</taxon>
        <taxon>Streptophyta</taxon>
        <taxon>Embryophyta</taxon>
        <taxon>Tracheophyta</taxon>
        <taxon>Spermatophyta</taxon>
        <taxon>Pinopsida</taxon>
        <taxon>Pinidae</taxon>
        <taxon>Conifers II</taxon>
        <taxon>Araucariales</taxon>
        <taxon>Araucariaceae</taxon>
        <taxon>Araucaria</taxon>
    </lineage>
</organism>
<dbReference type="InterPro" id="IPR002312">
    <property type="entry name" value="Asp/Asn-tRNA-synth_IIb"/>
</dbReference>
<dbReference type="PANTHER" id="PTHR22594:SF36">
    <property type="entry name" value="ASPARAGINE--TRNA LIGASE, CYTOPLASMIC 2"/>
    <property type="match status" value="1"/>
</dbReference>
<evidence type="ECO:0000256" key="6">
    <source>
        <dbReference type="ARBA" id="ARBA00022917"/>
    </source>
</evidence>
<keyword evidence="4" id="KW-0547">Nucleotide-binding</keyword>
<keyword evidence="3" id="KW-0436">Ligase</keyword>
<evidence type="ECO:0000256" key="3">
    <source>
        <dbReference type="ARBA" id="ARBA00022598"/>
    </source>
</evidence>
<dbReference type="InterPro" id="IPR006195">
    <property type="entry name" value="aa-tRNA-synth_II"/>
</dbReference>
<protein>
    <recommendedName>
        <fullName evidence="2">asparagine--tRNA ligase</fullName>
        <ecNumber evidence="2">6.1.1.22</ecNumber>
    </recommendedName>
</protein>
<evidence type="ECO:0000256" key="5">
    <source>
        <dbReference type="ARBA" id="ARBA00022840"/>
    </source>
</evidence>
<evidence type="ECO:0000259" key="8">
    <source>
        <dbReference type="PROSITE" id="PS50862"/>
    </source>
</evidence>
<comment type="similarity">
    <text evidence="1">Belongs to the class-II aminoacyl-tRNA synthetase family.</text>
</comment>
<dbReference type="PROSITE" id="PS50862">
    <property type="entry name" value="AA_TRNA_LIGASE_II"/>
    <property type="match status" value="1"/>
</dbReference>
<keyword evidence="7" id="KW-0030">Aminoacyl-tRNA synthetase</keyword>
<keyword evidence="5" id="KW-0067">ATP-binding</keyword>
<name>A0A0D6QUQ7_ARACU</name>
<proteinExistence type="inferred from homology"/>
<feature type="domain" description="Aminoacyl-transfer RNA synthetases class-II family profile" evidence="8">
    <location>
        <begin position="49"/>
        <end position="278"/>
    </location>
</feature>
<dbReference type="InterPro" id="IPR045864">
    <property type="entry name" value="aa-tRNA-synth_II/BPL/LPL"/>
</dbReference>
<dbReference type="NCBIfam" id="TIGR00457">
    <property type="entry name" value="asnS"/>
    <property type="match status" value="1"/>
</dbReference>
<dbReference type="GO" id="GO:0005739">
    <property type="term" value="C:mitochondrion"/>
    <property type="evidence" value="ECO:0007669"/>
    <property type="project" value="TreeGrafter"/>
</dbReference>
<evidence type="ECO:0000256" key="1">
    <source>
        <dbReference type="ARBA" id="ARBA00008226"/>
    </source>
</evidence>
<dbReference type="AlphaFoldDB" id="A0A0D6QUQ7"/>
<dbReference type="PRINTS" id="PR01042">
    <property type="entry name" value="TRNASYNTHASP"/>
</dbReference>
<accession>A0A0D6QUQ7</accession>
<dbReference type="InterPro" id="IPR004522">
    <property type="entry name" value="Asn-tRNA-ligase"/>
</dbReference>
<dbReference type="PANTHER" id="PTHR22594">
    <property type="entry name" value="ASPARTYL/LYSYL-TRNA SYNTHETASE"/>
    <property type="match status" value="1"/>
</dbReference>
<evidence type="ECO:0000313" key="9">
    <source>
        <dbReference type="EMBL" id="JAG95322.1"/>
    </source>
</evidence>
<evidence type="ECO:0000256" key="7">
    <source>
        <dbReference type="ARBA" id="ARBA00023146"/>
    </source>
</evidence>
<reference evidence="9" key="1">
    <citation type="submission" date="2015-03" db="EMBL/GenBank/DDBJ databases">
        <title>A transcriptome of Araucaria cunninghamii, an australian fine timber species.</title>
        <authorList>
            <person name="Jing Yi C.J.Y."/>
            <person name="Yin San L.Y.S."/>
            <person name="Abdul Karim S.S."/>
            <person name="Wan Azmi N.N."/>
            <person name="Hercus R.R."/>
            <person name="Croft L.L."/>
        </authorList>
    </citation>
    <scope>NUCLEOTIDE SEQUENCE</scope>
    <source>
        <strain evidence="9">MI0301</strain>
        <tissue evidence="9">Leaf</tissue>
    </source>
</reference>
<dbReference type="SUPFAM" id="SSF55681">
    <property type="entry name" value="Class II aaRS and biotin synthetases"/>
    <property type="match status" value="1"/>
</dbReference>
<evidence type="ECO:0000256" key="4">
    <source>
        <dbReference type="ARBA" id="ARBA00022741"/>
    </source>
</evidence>
<dbReference type="GO" id="GO:0006421">
    <property type="term" value="P:asparaginyl-tRNA aminoacylation"/>
    <property type="evidence" value="ECO:0007669"/>
    <property type="project" value="InterPro"/>
</dbReference>
<dbReference type="Pfam" id="PF00152">
    <property type="entry name" value="tRNA-synt_2"/>
    <property type="match status" value="1"/>
</dbReference>
<dbReference type="EMBL" id="GCKF01040905">
    <property type="protein sequence ID" value="JAG95322.1"/>
    <property type="molecule type" value="Transcribed_RNA"/>
</dbReference>
<dbReference type="GO" id="GO:0004816">
    <property type="term" value="F:asparagine-tRNA ligase activity"/>
    <property type="evidence" value="ECO:0007669"/>
    <property type="project" value="UniProtKB-EC"/>
</dbReference>
<dbReference type="GO" id="GO:0005524">
    <property type="term" value="F:ATP binding"/>
    <property type="evidence" value="ECO:0007669"/>
    <property type="project" value="UniProtKB-KW"/>
</dbReference>
<dbReference type="InterPro" id="IPR004364">
    <property type="entry name" value="Aa-tRNA-synt_II"/>
</dbReference>